<evidence type="ECO:0000256" key="2">
    <source>
        <dbReference type="ARBA" id="ARBA00022679"/>
    </source>
</evidence>
<keyword evidence="6" id="KW-0378">Hydrolase</keyword>
<sequence>MTEFKSLSPLSFEGSIKPLVAEKWLIEMEKAFRVLKCAEEEKKEREFIKLEQGNLTVNQYEAEFARLARFSPTLVADEDSKARRFEEGLRPRIKTQVMAFELTTYRVIVNKALLIERELNETQADMEDRQKKKPRPIGPQSGQSSGGQAKRQSAQTITANAQPSCSRYCPKKKEPQAAPTFAARQKNGNQRPRNQGRVYALTQYDTNASNNVITCIIQVSSAYAYVFFDPGATHSFLSVVLAKKHNLEAVSLEIELCVGTLVRGVVIASNICKSCVTKIANREIVADLTLLEMKDFDIILGMDWLAANYAFIDCRSKKVNFQIPGEMEFSFVGSGTSVTPRVISALQARRMQRKGCRRYLATVKDTQQNELKLENIPIMSEFPEAPYRVAPAELKELKEQLQELLDKSFIRPSVSPWGALLLFVKKEDGSMQLCIDYRELNRIIVRNKYPLPRIDDLFDQLQGAQVFSKIDLRSSYHQLKIEPGDVPKTTFRTSVAFLGHVISKHGVFVDPMKVQAVVEWNRPNNVIEIRSFLGLACYYRRFVEGFSCLAIPLTCLTQKGVKFEWFEECEQSFQKLKRQLVTTPILTIPDGSVGLTIYSDASKKGLGCVLMQHGRVVAYASRQLKPYEQNYPTHDMELAAVVFALKIWRHYLYGVQCEIFIDHRSLKYIFTQKELNMRHRRWLELIKDYDLTINYHYGKANVVVDALS</sequence>
<evidence type="ECO:0000256" key="8">
    <source>
        <dbReference type="SAM" id="MobiDB-lite"/>
    </source>
</evidence>
<feature type="domain" description="Reverse transcriptase RNase H-like" evidence="11">
    <location>
        <begin position="595"/>
        <end position="689"/>
    </location>
</feature>
<dbReference type="AlphaFoldDB" id="A0A2N9JB51"/>
<keyword evidence="5" id="KW-0255">Endonuclease</keyword>
<accession>A0A2N9JB51</accession>
<dbReference type="EMBL" id="OIVN01006477">
    <property type="protein sequence ID" value="SPD33875.1"/>
    <property type="molecule type" value="Genomic_DNA"/>
</dbReference>
<evidence type="ECO:0000256" key="4">
    <source>
        <dbReference type="ARBA" id="ARBA00022722"/>
    </source>
</evidence>
<proteinExistence type="predicted"/>
<evidence type="ECO:0000259" key="11">
    <source>
        <dbReference type="Pfam" id="PF17917"/>
    </source>
</evidence>
<dbReference type="CDD" id="cd01647">
    <property type="entry name" value="RT_LTR"/>
    <property type="match status" value="1"/>
</dbReference>
<dbReference type="SUPFAM" id="SSF56672">
    <property type="entry name" value="DNA/RNA polymerases"/>
    <property type="match status" value="1"/>
</dbReference>
<dbReference type="InterPro" id="IPR043502">
    <property type="entry name" value="DNA/RNA_pol_sf"/>
</dbReference>
<keyword evidence="7" id="KW-0695">RNA-directed DNA polymerase</keyword>
<evidence type="ECO:0000256" key="1">
    <source>
        <dbReference type="ARBA" id="ARBA00012493"/>
    </source>
</evidence>
<keyword evidence="3" id="KW-0548">Nucleotidyltransferase</keyword>
<protein>
    <recommendedName>
        <fullName evidence="1">RNA-directed DNA polymerase</fullName>
        <ecNumber evidence="1">2.7.7.49</ecNumber>
    </recommendedName>
</protein>
<dbReference type="InterPro" id="IPR005162">
    <property type="entry name" value="Retrotrans_gag_dom"/>
</dbReference>
<dbReference type="SUPFAM" id="SSF50630">
    <property type="entry name" value="Acid proteases"/>
    <property type="match status" value="1"/>
</dbReference>
<dbReference type="PANTHER" id="PTHR37984">
    <property type="entry name" value="PROTEIN CBG26694"/>
    <property type="match status" value="1"/>
</dbReference>
<dbReference type="FunFam" id="3.30.70.270:FF:000020">
    <property type="entry name" value="Transposon Tf2-6 polyprotein-like Protein"/>
    <property type="match status" value="1"/>
</dbReference>
<reference evidence="12" key="1">
    <citation type="submission" date="2018-02" db="EMBL/GenBank/DDBJ databases">
        <authorList>
            <person name="Cohen D.B."/>
            <person name="Kent A.D."/>
        </authorList>
    </citation>
    <scope>NUCLEOTIDE SEQUENCE</scope>
</reference>
<dbReference type="PANTHER" id="PTHR37984:SF5">
    <property type="entry name" value="PROTEIN NYNRIN-LIKE"/>
    <property type="match status" value="1"/>
</dbReference>
<feature type="region of interest" description="Disordered" evidence="8">
    <location>
        <begin position="124"/>
        <end position="195"/>
    </location>
</feature>
<dbReference type="GO" id="GO:0003964">
    <property type="term" value="F:RNA-directed DNA polymerase activity"/>
    <property type="evidence" value="ECO:0007669"/>
    <property type="project" value="UniProtKB-KW"/>
</dbReference>
<name>A0A2N9JB51_FAGSY</name>
<dbReference type="FunFam" id="3.10.20.370:FF:000001">
    <property type="entry name" value="Retrovirus-related Pol polyprotein from transposon 17.6-like protein"/>
    <property type="match status" value="1"/>
</dbReference>
<dbReference type="Pfam" id="PF17917">
    <property type="entry name" value="RT_RNaseH"/>
    <property type="match status" value="1"/>
</dbReference>
<evidence type="ECO:0000256" key="7">
    <source>
        <dbReference type="ARBA" id="ARBA00022918"/>
    </source>
</evidence>
<dbReference type="InterPro" id="IPR043128">
    <property type="entry name" value="Rev_trsase/Diguanyl_cyclase"/>
</dbReference>
<dbReference type="CDD" id="cd09274">
    <property type="entry name" value="RNase_HI_RT_Ty3"/>
    <property type="match status" value="1"/>
</dbReference>
<dbReference type="GO" id="GO:0004519">
    <property type="term" value="F:endonuclease activity"/>
    <property type="evidence" value="ECO:0007669"/>
    <property type="project" value="UniProtKB-KW"/>
</dbReference>
<dbReference type="InterPro" id="IPR050951">
    <property type="entry name" value="Retrovirus_Pol_polyprotein"/>
</dbReference>
<organism evidence="12">
    <name type="scientific">Fagus sylvatica</name>
    <name type="common">Beechnut</name>
    <dbReference type="NCBI Taxonomy" id="28930"/>
    <lineage>
        <taxon>Eukaryota</taxon>
        <taxon>Viridiplantae</taxon>
        <taxon>Streptophyta</taxon>
        <taxon>Embryophyta</taxon>
        <taxon>Tracheophyta</taxon>
        <taxon>Spermatophyta</taxon>
        <taxon>Magnoliopsida</taxon>
        <taxon>eudicotyledons</taxon>
        <taxon>Gunneridae</taxon>
        <taxon>Pentapetalae</taxon>
        <taxon>rosids</taxon>
        <taxon>fabids</taxon>
        <taxon>Fagales</taxon>
        <taxon>Fagaceae</taxon>
        <taxon>Fagus</taxon>
    </lineage>
</organism>
<feature type="domain" description="Reverse transcriptase" evidence="9">
    <location>
        <begin position="424"/>
        <end position="494"/>
    </location>
</feature>
<evidence type="ECO:0000256" key="6">
    <source>
        <dbReference type="ARBA" id="ARBA00022801"/>
    </source>
</evidence>
<evidence type="ECO:0000313" key="12">
    <source>
        <dbReference type="EMBL" id="SPD33875.1"/>
    </source>
</evidence>
<dbReference type="Gene3D" id="3.10.10.10">
    <property type="entry name" value="HIV Type 1 Reverse Transcriptase, subunit A, domain 1"/>
    <property type="match status" value="1"/>
</dbReference>
<feature type="domain" description="Retrotransposon gag" evidence="10">
    <location>
        <begin position="38"/>
        <end position="91"/>
    </location>
</feature>
<dbReference type="InterPro" id="IPR041373">
    <property type="entry name" value="RT_RNaseH"/>
</dbReference>
<evidence type="ECO:0000259" key="10">
    <source>
        <dbReference type="Pfam" id="PF03732"/>
    </source>
</evidence>
<gene>
    <name evidence="12" type="ORF">FSB_LOCUS61757</name>
</gene>
<dbReference type="GO" id="GO:0016787">
    <property type="term" value="F:hydrolase activity"/>
    <property type="evidence" value="ECO:0007669"/>
    <property type="project" value="UniProtKB-KW"/>
</dbReference>
<dbReference type="InterPro" id="IPR000477">
    <property type="entry name" value="RT_dom"/>
</dbReference>
<dbReference type="CDD" id="cd00303">
    <property type="entry name" value="retropepsin_like"/>
    <property type="match status" value="1"/>
</dbReference>
<dbReference type="EC" id="2.7.7.49" evidence="1"/>
<feature type="compositionally biased region" description="Polar residues" evidence="8">
    <location>
        <begin position="150"/>
        <end position="165"/>
    </location>
</feature>
<dbReference type="Gene3D" id="3.30.70.270">
    <property type="match status" value="2"/>
</dbReference>
<keyword evidence="4" id="KW-0540">Nuclease</keyword>
<dbReference type="Pfam" id="PF03732">
    <property type="entry name" value="Retrotrans_gag"/>
    <property type="match status" value="1"/>
</dbReference>
<dbReference type="Gene3D" id="2.40.70.10">
    <property type="entry name" value="Acid Proteases"/>
    <property type="match status" value="1"/>
</dbReference>
<dbReference type="Pfam" id="PF08284">
    <property type="entry name" value="RVP_2"/>
    <property type="match status" value="1"/>
</dbReference>
<dbReference type="Pfam" id="PF00078">
    <property type="entry name" value="RVT_1"/>
    <property type="match status" value="1"/>
</dbReference>
<keyword evidence="2" id="KW-0808">Transferase</keyword>
<dbReference type="InterPro" id="IPR021109">
    <property type="entry name" value="Peptidase_aspartic_dom_sf"/>
</dbReference>
<evidence type="ECO:0000259" key="9">
    <source>
        <dbReference type="Pfam" id="PF00078"/>
    </source>
</evidence>
<evidence type="ECO:0000256" key="3">
    <source>
        <dbReference type="ARBA" id="ARBA00022695"/>
    </source>
</evidence>
<evidence type="ECO:0000256" key="5">
    <source>
        <dbReference type="ARBA" id="ARBA00022759"/>
    </source>
</evidence>